<organism evidence="1 2">
    <name type="scientific">Yanshouia hominis</name>
    <dbReference type="NCBI Taxonomy" id="2763673"/>
    <lineage>
        <taxon>Bacteria</taxon>
        <taxon>Bacillati</taxon>
        <taxon>Bacillota</taxon>
        <taxon>Clostridia</taxon>
        <taxon>Eubacteriales</taxon>
        <taxon>Oscillospiraceae</taxon>
        <taxon>Yanshouia</taxon>
    </lineage>
</organism>
<comment type="caution">
    <text evidence="1">The sequence shown here is derived from an EMBL/GenBank/DDBJ whole genome shotgun (WGS) entry which is preliminary data.</text>
</comment>
<dbReference type="Pfam" id="PF13263">
    <property type="entry name" value="PHP_C"/>
    <property type="match status" value="1"/>
</dbReference>
<dbReference type="Gene3D" id="3.20.20.140">
    <property type="entry name" value="Metal-dependent hydrolases"/>
    <property type="match status" value="1"/>
</dbReference>
<evidence type="ECO:0000313" key="1">
    <source>
        <dbReference type="EMBL" id="MBC8577787.1"/>
    </source>
</evidence>
<dbReference type="EMBL" id="JACRTB010000051">
    <property type="protein sequence ID" value="MBC8577787.1"/>
    <property type="molecule type" value="Genomic_DNA"/>
</dbReference>
<dbReference type="Proteomes" id="UP000658131">
    <property type="component" value="Unassembled WGS sequence"/>
</dbReference>
<dbReference type="CDD" id="cd07432">
    <property type="entry name" value="PHP_HisPPase"/>
    <property type="match status" value="1"/>
</dbReference>
<dbReference type="InterPro" id="IPR052018">
    <property type="entry name" value="PHP_domain"/>
</dbReference>
<dbReference type="InterPro" id="IPR016195">
    <property type="entry name" value="Pol/histidinol_Pase-like"/>
</dbReference>
<evidence type="ECO:0008006" key="3">
    <source>
        <dbReference type="Google" id="ProtNLM"/>
    </source>
</evidence>
<dbReference type="PANTHER" id="PTHR42924:SF3">
    <property type="entry name" value="POLYMERASE_HISTIDINOL PHOSPHATASE N-TERMINAL DOMAIN-CONTAINING PROTEIN"/>
    <property type="match status" value="1"/>
</dbReference>
<reference evidence="1 2" key="1">
    <citation type="submission" date="2020-08" db="EMBL/GenBank/DDBJ databases">
        <title>Genome public.</title>
        <authorList>
            <person name="Liu C."/>
            <person name="Sun Q."/>
        </authorList>
    </citation>
    <scope>NUCLEOTIDE SEQUENCE [LARGE SCALE GENOMIC DNA]</scope>
    <source>
        <strain evidence="1 2">BX1</strain>
    </source>
</reference>
<dbReference type="RefSeq" id="WP_262401142.1">
    <property type="nucleotide sequence ID" value="NZ_JACRTB010000051.1"/>
</dbReference>
<sequence>MQRYCYDLHTHTAPVSPCGRLSVRELIAQYRALRYDGIVLTDHFRTDFWNGEGDWNACAERFLAPWREGCALALEGFWVGRGMEIRFDDSPNDFLLYGWSTELFLAEGHNWLTMGLENFFAQYHEQMLIIQAHPNRWDSTHPADRRWLHGVEVYNTNPRHDSHNEVTMAWVKETTGLILTAGSDSHCTEDVGRTGILTDRPLRSEAELAALLCAGNYRLLMEGGSHALP</sequence>
<accession>A0ABR7NN03</accession>
<gene>
    <name evidence="1" type="ORF">H8717_15475</name>
</gene>
<dbReference type="PANTHER" id="PTHR42924">
    <property type="entry name" value="EXONUCLEASE"/>
    <property type="match status" value="1"/>
</dbReference>
<keyword evidence="2" id="KW-1185">Reference proteome</keyword>
<evidence type="ECO:0000313" key="2">
    <source>
        <dbReference type="Proteomes" id="UP000658131"/>
    </source>
</evidence>
<proteinExistence type="predicted"/>
<name>A0ABR7NN03_9FIRM</name>
<protein>
    <recommendedName>
        <fullName evidence="3">PHP domain-containing protein</fullName>
    </recommendedName>
</protein>
<dbReference type="SUPFAM" id="SSF89550">
    <property type="entry name" value="PHP domain-like"/>
    <property type="match status" value="1"/>
</dbReference>